<name>A0A8H6AMZ9_9HELO</name>
<dbReference type="RefSeq" id="XP_037189192.1">
    <property type="nucleotide sequence ID" value="XM_037339969.1"/>
</dbReference>
<feature type="compositionally biased region" description="Polar residues" evidence="1">
    <location>
        <begin position="241"/>
        <end position="252"/>
    </location>
</feature>
<comment type="caution">
    <text evidence="3">The sequence shown here is derived from an EMBL/GenBank/DDBJ whole genome shotgun (WGS) entry which is preliminary data.</text>
</comment>
<feature type="compositionally biased region" description="Polar residues" evidence="1">
    <location>
        <begin position="439"/>
        <end position="448"/>
    </location>
</feature>
<keyword evidence="4" id="KW-1185">Reference proteome</keyword>
<dbReference type="Proteomes" id="UP000531561">
    <property type="component" value="Unassembled WGS sequence"/>
</dbReference>
<proteinExistence type="predicted"/>
<feature type="domain" description="C2H2-type" evidence="2">
    <location>
        <begin position="326"/>
        <end position="349"/>
    </location>
</feature>
<dbReference type="PRINTS" id="PR00929">
    <property type="entry name" value="ATHOOK"/>
</dbReference>
<accession>A0A8H6AMZ9</accession>
<feature type="compositionally biased region" description="Polar residues" evidence="1">
    <location>
        <begin position="268"/>
        <end position="278"/>
    </location>
</feature>
<feature type="compositionally biased region" description="Polar residues" evidence="1">
    <location>
        <begin position="286"/>
        <end position="295"/>
    </location>
</feature>
<dbReference type="AlphaFoldDB" id="A0A8H6AMZ9"/>
<dbReference type="GeneID" id="59263661"/>
<feature type="region of interest" description="Disordered" evidence="1">
    <location>
        <begin position="478"/>
        <end position="526"/>
    </location>
</feature>
<evidence type="ECO:0000259" key="2">
    <source>
        <dbReference type="PROSITE" id="PS00028"/>
    </source>
</evidence>
<feature type="compositionally biased region" description="Acidic residues" evidence="1">
    <location>
        <begin position="509"/>
        <end position="526"/>
    </location>
</feature>
<sequence length="526" mass="60192">MAPRKVAKPTASRASRAKKVKVVEIVSEVANNDEDPDTFKMSVVTWLRKHWSHKQHFKTTLDIHYINASRIFEKSTTMLPTNNFYSNRAPNQYWMVGEDPGQRDYHQTQPQMHVQNPQQRNLQQQQQFEQNRQHVQAYQNQLPPPPPYFQNYPYNQTQVPYYMGNDSRTPAPQHSGYLQNQSPSEYRPFTPGPPNMDHSTRTNSEQLAGNLPPHAIAENLAQVVIRSPTAPRRGRPPKSLSDPSNQKSQKSTIPKRRGRPPKDRTAIIGSNDSGSFTAKDQKLKSLKSQNLQSDDNPPKKRGRPPKQPSPEVDLESPNPNFLVYDCEWDKCPAKLHNLATLRTHLFKVHGKRENDKFRCLWKGCNAATKHTESGHPLASELATRKPREFEDEDKWKRHVEKRHIIRYAWHMGDGPMNSLDGLQGPESLTVPSYLFDKNGNQVTPSVGDQQIEDGDPKQNSKKRFKRVISGLDFVLKPVYTSNFTSPTEPGEHDVHDENGENYSEKEDEKAEEDGDETDMEDIPPGF</sequence>
<evidence type="ECO:0000313" key="4">
    <source>
        <dbReference type="Proteomes" id="UP000531561"/>
    </source>
</evidence>
<dbReference type="OrthoDB" id="5424797at2759"/>
<dbReference type="PROSITE" id="PS00028">
    <property type="entry name" value="ZINC_FINGER_C2H2_1"/>
    <property type="match status" value="1"/>
</dbReference>
<evidence type="ECO:0000256" key="1">
    <source>
        <dbReference type="SAM" id="MobiDB-lite"/>
    </source>
</evidence>
<dbReference type="InterPro" id="IPR017956">
    <property type="entry name" value="AT_hook_DNA-bd_motif"/>
</dbReference>
<gene>
    <name evidence="3" type="ORF">Bfra_009628</name>
</gene>
<feature type="region of interest" description="Disordered" evidence="1">
    <location>
        <begin position="162"/>
        <end position="209"/>
    </location>
</feature>
<dbReference type="EMBL" id="JABFCT010000014">
    <property type="protein sequence ID" value="KAF5870245.1"/>
    <property type="molecule type" value="Genomic_DNA"/>
</dbReference>
<feature type="region of interest" description="Disordered" evidence="1">
    <location>
        <begin position="439"/>
        <end position="462"/>
    </location>
</feature>
<feature type="compositionally biased region" description="Low complexity" evidence="1">
    <location>
        <begin position="115"/>
        <end position="141"/>
    </location>
</feature>
<reference evidence="3 4" key="1">
    <citation type="journal article" date="2020" name="Phytopathology">
        <title>A high-quality genome resource of Botrytis fragariae, a new and rapidly spreading fungal pathogen causing strawberry gray mold in the U.S.A.</title>
        <authorList>
            <person name="Wu Y."/>
            <person name="Saski C.A."/>
            <person name="Schnabel G."/>
            <person name="Xiao S."/>
            <person name="Hu M."/>
        </authorList>
    </citation>
    <scope>NUCLEOTIDE SEQUENCE [LARGE SCALE GENOMIC DNA]</scope>
    <source>
        <strain evidence="3 4">BVB16</strain>
    </source>
</reference>
<protein>
    <submittedName>
        <fullName evidence="3">Putative c2h2 finger domain-containing protein</fullName>
    </submittedName>
</protein>
<feature type="compositionally biased region" description="Polar residues" evidence="1">
    <location>
        <begin position="166"/>
        <end position="184"/>
    </location>
</feature>
<feature type="region of interest" description="Disordered" evidence="1">
    <location>
        <begin position="228"/>
        <end position="316"/>
    </location>
</feature>
<organism evidence="3 4">
    <name type="scientific">Botrytis fragariae</name>
    <dbReference type="NCBI Taxonomy" id="1964551"/>
    <lineage>
        <taxon>Eukaryota</taxon>
        <taxon>Fungi</taxon>
        <taxon>Dikarya</taxon>
        <taxon>Ascomycota</taxon>
        <taxon>Pezizomycotina</taxon>
        <taxon>Leotiomycetes</taxon>
        <taxon>Helotiales</taxon>
        <taxon>Sclerotiniaceae</taxon>
        <taxon>Botrytis</taxon>
    </lineage>
</organism>
<evidence type="ECO:0000313" key="3">
    <source>
        <dbReference type="EMBL" id="KAF5870245.1"/>
    </source>
</evidence>
<feature type="compositionally biased region" description="Basic and acidic residues" evidence="1">
    <location>
        <begin position="489"/>
        <end position="508"/>
    </location>
</feature>
<dbReference type="GO" id="GO:0003677">
    <property type="term" value="F:DNA binding"/>
    <property type="evidence" value="ECO:0007669"/>
    <property type="project" value="InterPro"/>
</dbReference>
<dbReference type="SMART" id="SM00384">
    <property type="entry name" value="AT_hook"/>
    <property type="match status" value="3"/>
</dbReference>
<dbReference type="InterPro" id="IPR013087">
    <property type="entry name" value="Znf_C2H2_type"/>
</dbReference>
<feature type="region of interest" description="Disordered" evidence="1">
    <location>
        <begin position="103"/>
        <end position="147"/>
    </location>
</feature>